<protein>
    <recommendedName>
        <fullName evidence="4">Ubiquitin-like protease family profile domain-containing protein</fullName>
    </recommendedName>
</protein>
<sequence>MFFDIVGWNAPLGVSGLRTLDVAKLLSNSYLSGNIVDHVLHMIRNWTTTYRVHCCLYVNTFDFQVPFLSIIQETVQWDLFNTPNADNLSHLSDVSKEVNAGSFEGIIHPLHNRHLDHYVAALFDTHTGQLSIGDLLDAMPAKAISQDNIEGYRTFAHARGLELHPSIIPLDHSLQDDGFSCSVVTFNMIEHTIFGQSSVRPWSPHTKCPEHAEWALLLLTHGGNPYALHDLGLPDNLVFSCPNSSRLDGPLAPPLPPPPSALSPPPLPPSAPSTDASESNNTTSLSDRGTEPDNSSNDDNDIPPLSSLIHQAKLLHSHLVQDCEVMPHPARTLSLPTQPLSLPAHLPFPPTQLLLQPKFNSFFPKVTQAEVETRRITTKYKCDTKWEEAFACAECQARIAEVKKGHLQKEKECLWKQQWCLQLEERAKRAAQKAQTKVTLMVPSKTTPPIQSATPKASRPFQQFSRLATKNWDQQGRKRKNPIDKPASASECFNYCHPLVFQQINNSAHKISGNWPPKKIVDDLKRTNPTQFSQLIPQTLGRWIECQHSEPPRWKDPILAQVEFGNKPQCKVTRNGILSLYPDLIDKIKDYLKFM</sequence>
<dbReference type="Gene3D" id="3.40.395.10">
    <property type="entry name" value="Adenoviral Proteinase, Chain A"/>
    <property type="match status" value="1"/>
</dbReference>
<feature type="region of interest" description="Disordered" evidence="1">
    <location>
        <begin position="249"/>
        <end position="305"/>
    </location>
</feature>
<gene>
    <name evidence="2" type="ORF">CONPUDRAFT_156690</name>
</gene>
<evidence type="ECO:0000313" key="3">
    <source>
        <dbReference type="Proteomes" id="UP000053558"/>
    </source>
</evidence>
<evidence type="ECO:0000313" key="2">
    <source>
        <dbReference type="EMBL" id="EIW78732.1"/>
    </source>
</evidence>
<dbReference type="EMBL" id="JH711582">
    <property type="protein sequence ID" value="EIW78732.1"/>
    <property type="molecule type" value="Genomic_DNA"/>
</dbReference>
<keyword evidence="3" id="KW-1185">Reference proteome</keyword>
<dbReference type="KEGG" id="cput:CONPUDRAFT_156690"/>
<evidence type="ECO:0008006" key="4">
    <source>
        <dbReference type="Google" id="ProtNLM"/>
    </source>
</evidence>
<evidence type="ECO:0000256" key="1">
    <source>
        <dbReference type="SAM" id="MobiDB-lite"/>
    </source>
</evidence>
<comment type="caution">
    <text evidence="2">The sequence shown here is derived from an EMBL/GenBank/DDBJ whole genome shotgun (WGS) entry which is preliminary data.</text>
</comment>
<dbReference type="GeneID" id="19203612"/>
<organism evidence="2 3">
    <name type="scientific">Coniophora puteana (strain RWD-64-598)</name>
    <name type="common">Brown rot fungus</name>
    <dbReference type="NCBI Taxonomy" id="741705"/>
    <lineage>
        <taxon>Eukaryota</taxon>
        <taxon>Fungi</taxon>
        <taxon>Dikarya</taxon>
        <taxon>Basidiomycota</taxon>
        <taxon>Agaricomycotina</taxon>
        <taxon>Agaricomycetes</taxon>
        <taxon>Agaricomycetidae</taxon>
        <taxon>Boletales</taxon>
        <taxon>Coniophorineae</taxon>
        <taxon>Coniophoraceae</taxon>
        <taxon>Coniophora</taxon>
    </lineage>
</organism>
<feature type="compositionally biased region" description="Pro residues" evidence="1">
    <location>
        <begin position="251"/>
        <end position="271"/>
    </location>
</feature>
<accession>A0A5M3MHQ7</accession>
<proteinExistence type="predicted"/>
<dbReference type="OrthoDB" id="3341102at2759"/>
<name>A0A5M3MHQ7_CONPW</name>
<dbReference type="RefSeq" id="XP_007771705.1">
    <property type="nucleotide sequence ID" value="XM_007773515.1"/>
</dbReference>
<reference evidence="3" key="1">
    <citation type="journal article" date="2012" name="Science">
        <title>The Paleozoic origin of enzymatic lignin decomposition reconstructed from 31 fungal genomes.</title>
        <authorList>
            <person name="Floudas D."/>
            <person name="Binder M."/>
            <person name="Riley R."/>
            <person name="Barry K."/>
            <person name="Blanchette R.A."/>
            <person name="Henrissat B."/>
            <person name="Martinez A.T."/>
            <person name="Otillar R."/>
            <person name="Spatafora J.W."/>
            <person name="Yadav J.S."/>
            <person name="Aerts A."/>
            <person name="Benoit I."/>
            <person name="Boyd A."/>
            <person name="Carlson A."/>
            <person name="Copeland A."/>
            <person name="Coutinho P.M."/>
            <person name="de Vries R.P."/>
            <person name="Ferreira P."/>
            <person name="Findley K."/>
            <person name="Foster B."/>
            <person name="Gaskell J."/>
            <person name="Glotzer D."/>
            <person name="Gorecki P."/>
            <person name="Heitman J."/>
            <person name="Hesse C."/>
            <person name="Hori C."/>
            <person name="Igarashi K."/>
            <person name="Jurgens J.A."/>
            <person name="Kallen N."/>
            <person name="Kersten P."/>
            <person name="Kohler A."/>
            <person name="Kuees U."/>
            <person name="Kumar T.K.A."/>
            <person name="Kuo A."/>
            <person name="LaButti K."/>
            <person name="Larrondo L.F."/>
            <person name="Lindquist E."/>
            <person name="Ling A."/>
            <person name="Lombard V."/>
            <person name="Lucas S."/>
            <person name="Lundell T."/>
            <person name="Martin R."/>
            <person name="McLaughlin D.J."/>
            <person name="Morgenstern I."/>
            <person name="Morin E."/>
            <person name="Murat C."/>
            <person name="Nagy L.G."/>
            <person name="Nolan M."/>
            <person name="Ohm R.A."/>
            <person name="Patyshakuliyeva A."/>
            <person name="Rokas A."/>
            <person name="Ruiz-Duenas F.J."/>
            <person name="Sabat G."/>
            <person name="Salamov A."/>
            <person name="Samejima M."/>
            <person name="Schmutz J."/>
            <person name="Slot J.C."/>
            <person name="St John F."/>
            <person name="Stenlid J."/>
            <person name="Sun H."/>
            <person name="Sun S."/>
            <person name="Syed K."/>
            <person name="Tsang A."/>
            <person name="Wiebenga A."/>
            <person name="Young D."/>
            <person name="Pisabarro A."/>
            <person name="Eastwood D.C."/>
            <person name="Martin F."/>
            <person name="Cullen D."/>
            <person name="Grigoriev I.V."/>
            <person name="Hibbett D.S."/>
        </authorList>
    </citation>
    <scope>NUCLEOTIDE SEQUENCE [LARGE SCALE GENOMIC DNA]</scope>
    <source>
        <strain evidence="3">RWD-64-598 SS2</strain>
    </source>
</reference>
<feature type="compositionally biased region" description="Polar residues" evidence="1">
    <location>
        <begin position="274"/>
        <end position="287"/>
    </location>
</feature>
<dbReference type="OMA" id="SASECFN"/>
<dbReference type="AlphaFoldDB" id="A0A5M3MHQ7"/>
<dbReference type="Proteomes" id="UP000053558">
    <property type="component" value="Unassembled WGS sequence"/>
</dbReference>